<evidence type="ECO:0000313" key="4">
    <source>
        <dbReference type="EMBL" id="ADB14749.1"/>
    </source>
</evidence>
<feature type="domain" description="Calcineurin-like phosphoesterase" evidence="3">
    <location>
        <begin position="175"/>
        <end position="378"/>
    </location>
</feature>
<sequence length="438" mass="47316">MSDDSLRVDASGVAGRSDRRQFLSTMSSLAAGSVALSTLVRGQEVAAQEPNRTQPTAAAEPLLGGPVLQNPSPTGMTVAWATDTLATGWVEYGATAELGQRAEAAANGLKSLSERFLSVRLTGLKAGEPFFYRTVTQPIDFRSAYRIEKGEPIIGATYRFTTPSESAETASFQMINDTHEKLEVLRAITTELAAKPADFTVWNGDIFDDIRSDEQIVAQVLRPAGAAYAATAPVLFTSGNHDVRGKHARALSQAIIDWPHQGSLGRSFAVRQGPLAIIGLDTGEDKPDAHPTFAGLASFEPYRKAQGEWLAQALVRPEIQSAPHLVVFCHIPLWGLPEHNPGDILDGYAYYSRNSQQAWHKHLEQAGVQLVLSGHMHQFRYDEPTAEHSYGQMVGGGPSLQSATIIRGEATAKELIITATGLGGEKLGTWKFASRKRS</sequence>
<dbReference type="GO" id="GO:0003993">
    <property type="term" value="F:acid phosphatase activity"/>
    <property type="evidence" value="ECO:0007669"/>
    <property type="project" value="InterPro"/>
</dbReference>
<dbReference type="EMBL" id="CP001848">
    <property type="protein sequence ID" value="ADB14749.1"/>
    <property type="molecule type" value="Genomic_DNA"/>
</dbReference>
<dbReference type="eggNOG" id="COG1409">
    <property type="taxonomic scope" value="Bacteria"/>
</dbReference>
<dbReference type="AlphaFoldDB" id="D2QZJ1"/>
<evidence type="ECO:0000256" key="1">
    <source>
        <dbReference type="ARBA" id="ARBA00022729"/>
    </source>
</evidence>
<dbReference type="HOGENOM" id="CLU_051012_0_0_0"/>
<dbReference type="Pfam" id="PF00149">
    <property type="entry name" value="Metallophos"/>
    <property type="match status" value="1"/>
</dbReference>
<dbReference type="InterPro" id="IPR006311">
    <property type="entry name" value="TAT_signal"/>
</dbReference>
<dbReference type="KEGG" id="psl:Psta_0052"/>
<dbReference type="SUPFAM" id="SSF56300">
    <property type="entry name" value="Metallo-dependent phosphatases"/>
    <property type="match status" value="1"/>
</dbReference>
<dbReference type="OrthoDB" id="9809781at2"/>
<dbReference type="InterPro" id="IPR008963">
    <property type="entry name" value="Purple_acid_Pase-like_N"/>
</dbReference>
<feature type="region of interest" description="Disordered" evidence="2">
    <location>
        <begin position="45"/>
        <end position="64"/>
    </location>
</feature>
<name>D2QZJ1_PIRSD</name>
<dbReference type="PANTHER" id="PTHR22953:SF153">
    <property type="entry name" value="PURPLE ACID PHOSPHATASE"/>
    <property type="match status" value="1"/>
</dbReference>
<protein>
    <submittedName>
        <fullName evidence="4">Metallophosphoesterase</fullName>
    </submittedName>
</protein>
<dbReference type="Gene3D" id="3.60.21.10">
    <property type="match status" value="1"/>
</dbReference>
<gene>
    <name evidence="4" type="ordered locus">Psta_0052</name>
</gene>
<keyword evidence="1" id="KW-0732">Signal</keyword>
<dbReference type="PANTHER" id="PTHR22953">
    <property type="entry name" value="ACID PHOSPHATASE RELATED"/>
    <property type="match status" value="1"/>
</dbReference>
<dbReference type="GO" id="GO:0046872">
    <property type="term" value="F:metal ion binding"/>
    <property type="evidence" value="ECO:0007669"/>
    <property type="project" value="InterPro"/>
</dbReference>
<dbReference type="SUPFAM" id="SSF49363">
    <property type="entry name" value="Purple acid phosphatase, N-terminal domain"/>
    <property type="match status" value="1"/>
</dbReference>
<evidence type="ECO:0000259" key="3">
    <source>
        <dbReference type="Pfam" id="PF00149"/>
    </source>
</evidence>
<accession>D2QZJ1</accession>
<dbReference type="InterPro" id="IPR029052">
    <property type="entry name" value="Metallo-depent_PP-like"/>
</dbReference>
<evidence type="ECO:0000313" key="5">
    <source>
        <dbReference type="Proteomes" id="UP000001887"/>
    </source>
</evidence>
<reference evidence="4 5" key="1">
    <citation type="journal article" date="2009" name="Stand. Genomic Sci.">
        <title>Complete genome sequence of Pirellula staleyi type strain (ATCC 27377).</title>
        <authorList>
            <person name="Clum A."/>
            <person name="Tindall B.J."/>
            <person name="Sikorski J."/>
            <person name="Ivanova N."/>
            <person name="Mavrommatis K."/>
            <person name="Lucas S."/>
            <person name="Glavina del Rio T."/>
            <person name="Nolan M."/>
            <person name="Chen F."/>
            <person name="Tice H."/>
            <person name="Pitluck S."/>
            <person name="Cheng J.F."/>
            <person name="Chertkov O."/>
            <person name="Brettin T."/>
            <person name="Han C."/>
            <person name="Detter J.C."/>
            <person name="Kuske C."/>
            <person name="Bruce D."/>
            <person name="Goodwin L."/>
            <person name="Ovchinikova G."/>
            <person name="Pati A."/>
            <person name="Mikhailova N."/>
            <person name="Chen A."/>
            <person name="Palaniappan K."/>
            <person name="Land M."/>
            <person name="Hauser L."/>
            <person name="Chang Y.J."/>
            <person name="Jeffries C.D."/>
            <person name="Chain P."/>
            <person name="Rohde M."/>
            <person name="Goker M."/>
            <person name="Bristow J."/>
            <person name="Eisen J.A."/>
            <person name="Markowitz V."/>
            <person name="Hugenholtz P."/>
            <person name="Kyrpides N.C."/>
            <person name="Klenk H.P."/>
            <person name="Lapidus A."/>
        </authorList>
    </citation>
    <scope>NUCLEOTIDE SEQUENCE [LARGE SCALE GENOMIC DNA]</scope>
    <source>
        <strain evidence="5">ATCC 27377 / DSM 6068 / ICPB 4128</strain>
    </source>
</reference>
<organism evidence="4 5">
    <name type="scientific">Pirellula staleyi (strain ATCC 27377 / DSM 6068 / ICPB 4128)</name>
    <name type="common">Pirella staleyi</name>
    <dbReference type="NCBI Taxonomy" id="530564"/>
    <lineage>
        <taxon>Bacteria</taxon>
        <taxon>Pseudomonadati</taxon>
        <taxon>Planctomycetota</taxon>
        <taxon>Planctomycetia</taxon>
        <taxon>Pirellulales</taxon>
        <taxon>Pirellulaceae</taxon>
        <taxon>Pirellula</taxon>
    </lineage>
</organism>
<dbReference type="PROSITE" id="PS51318">
    <property type="entry name" value="TAT"/>
    <property type="match status" value="1"/>
</dbReference>
<dbReference type="STRING" id="530564.Psta_0052"/>
<dbReference type="Proteomes" id="UP000001887">
    <property type="component" value="Chromosome"/>
</dbReference>
<evidence type="ECO:0000256" key="2">
    <source>
        <dbReference type="SAM" id="MobiDB-lite"/>
    </source>
</evidence>
<dbReference type="InterPro" id="IPR039331">
    <property type="entry name" value="PAPs-like"/>
</dbReference>
<keyword evidence="5" id="KW-1185">Reference proteome</keyword>
<dbReference type="InterPro" id="IPR004843">
    <property type="entry name" value="Calcineurin-like_PHP"/>
</dbReference>
<proteinExistence type="predicted"/>